<dbReference type="Gene3D" id="3.30.530.20">
    <property type="match status" value="1"/>
</dbReference>
<proteinExistence type="inferred from homology"/>
<reference evidence="4 6" key="2">
    <citation type="journal article" date="2019" name="Sci. Transl. Med.">
        <title>Quorum sensing between bacterial species on the skin protects against epidermal injury in atopic dermatitis.</title>
        <authorList>
            <person name="Williams M.R."/>
        </authorList>
    </citation>
    <scope>NUCLEOTIDE SEQUENCE [LARGE SCALE GENOMIC DNA]</scope>
    <source>
        <strain evidence="4 6">E7</strain>
    </source>
</reference>
<comment type="caution">
    <text evidence="4">The sequence shown here is derived from an EMBL/GenBank/DDBJ whole genome shotgun (WGS) entry which is preliminary data.</text>
</comment>
<feature type="domain" description="Activator of Hsp90 ATPase homologue 1/2-like C-terminal" evidence="2">
    <location>
        <begin position="18"/>
        <end position="155"/>
    </location>
</feature>
<dbReference type="InterPro" id="IPR013538">
    <property type="entry name" value="ASHA1/2-like_C"/>
</dbReference>
<comment type="similarity">
    <text evidence="1">Belongs to the AHA1 family.</text>
</comment>
<evidence type="ECO:0000313" key="5">
    <source>
        <dbReference type="Proteomes" id="UP000070063"/>
    </source>
</evidence>
<dbReference type="AlphaFoldDB" id="A0A133Q5B6"/>
<evidence type="ECO:0000313" key="3">
    <source>
        <dbReference type="EMBL" id="KXA38055.1"/>
    </source>
</evidence>
<gene>
    <name evidence="4" type="ORF">EQ812_01285</name>
    <name evidence="3" type="ORF">HMPREF3225_01358</name>
</gene>
<evidence type="ECO:0000256" key="1">
    <source>
        <dbReference type="ARBA" id="ARBA00006817"/>
    </source>
</evidence>
<dbReference type="EMBL" id="LRQI01000058">
    <property type="protein sequence ID" value="KXA38055.1"/>
    <property type="molecule type" value="Genomic_DNA"/>
</dbReference>
<dbReference type="InterPro" id="IPR023393">
    <property type="entry name" value="START-like_dom_sf"/>
</dbReference>
<keyword evidence="4" id="KW-0808">Transferase</keyword>
<sequence>MHIERQLNQIIAHITFHAPIIEVFKAYTIQSLFEQWFHPPGAKIKVYHFEAVTGGKAFYAITTPEATSYTLTEYHMVQAPYQIVYFDFFATKDGDKDTRLPGMKVVLEFKQLNKQQTEVTSTTIFPTATAAEQALSMGVETGMRKTLTQLEQLLKKELS</sequence>
<organism evidence="4 6">
    <name type="scientific">Staphylococcus lugdunensis</name>
    <dbReference type="NCBI Taxonomy" id="28035"/>
    <lineage>
        <taxon>Bacteria</taxon>
        <taxon>Bacillati</taxon>
        <taxon>Bacillota</taxon>
        <taxon>Bacilli</taxon>
        <taxon>Bacillales</taxon>
        <taxon>Staphylococcaceae</taxon>
        <taxon>Staphylococcus</taxon>
    </lineage>
</organism>
<name>A0A133Q5B6_STALU</name>
<dbReference type="CDD" id="cd07814">
    <property type="entry name" value="SRPBCC_CalC_Aha1-like"/>
    <property type="match status" value="1"/>
</dbReference>
<evidence type="ECO:0000313" key="6">
    <source>
        <dbReference type="Proteomes" id="UP000293637"/>
    </source>
</evidence>
<dbReference type="SUPFAM" id="SSF55961">
    <property type="entry name" value="Bet v1-like"/>
    <property type="match status" value="1"/>
</dbReference>
<reference evidence="3 5" key="1">
    <citation type="submission" date="2016-01" db="EMBL/GenBank/DDBJ databases">
        <authorList>
            <person name="Mitreva M."/>
            <person name="Pepin K.H."/>
            <person name="Mihindukulasuriya K.A."/>
            <person name="Fulton R."/>
            <person name="Fronick C."/>
            <person name="O'Laughlin M."/>
            <person name="Miner T."/>
            <person name="Herter B."/>
            <person name="Rosa B.A."/>
            <person name="Cordes M."/>
            <person name="Tomlinson C."/>
            <person name="Wollam A."/>
            <person name="Palsikar V.B."/>
            <person name="Mardis E.R."/>
            <person name="Wilson R.K."/>
        </authorList>
    </citation>
    <scope>NUCLEOTIDE SEQUENCE [LARGE SCALE GENOMIC DNA]</scope>
    <source>
        <strain evidence="3 5">MJR7738</strain>
    </source>
</reference>
<dbReference type="GO" id="GO:0016740">
    <property type="term" value="F:transferase activity"/>
    <property type="evidence" value="ECO:0007669"/>
    <property type="project" value="UniProtKB-KW"/>
</dbReference>
<dbReference type="Pfam" id="PF08327">
    <property type="entry name" value="AHSA1"/>
    <property type="match status" value="1"/>
</dbReference>
<dbReference type="eggNOG" id="COG3832">
    <property type="taxonomic scope" value="Bacteria"/>
</dbReference>
<dbReference type="STRING" id="28035.B6N84_02710"/>
<dbReference type="Proteomes" id="UP000070063">
    <property type="component" value="Unassembled WGS sequence"/>
</dbReference>
<dbReference type="Proteomes" id="UP000293637">
    <property type="component" value="Unassembled WGS sequence"/>
</dbReference>
<dbReference type="RefSeq" id="WP_002460295.1">
    <property type="nucleotide sequence ID" value="NZ_AP021848.1"/>
</dbReference>
<evidence type="ECO:0000313" key="4">
    <source>
        <dbReference type="EMBL" id="TBW73465.1"/>
    </source>
</evidence>
<protein>
    <submittedName>
        <fullName evidence="4">Glutathione S-transferase</fullName>
    </submittedName>
</protein>
<accession>A0A133Q5B6</accession>
<dbReference type="GeneID" id="58091292"/>
<dbReference type="EMBL" id="SCHB01000001">
    <property type="protein sequence ID" value="TBW73465.1"/>
    <property type="molecule type" value="Genomic_DNA"/>
</dbReference>
<evidence type="ECO:0000259" key="2">
    <source>
        <dbReference type="Pfam" id="PF08327"/>
    </source>
</evidence>